<dbReference type="AlphaFoldDB" id="A0A834IN23"/>
<sequence length="115" mass="12889">MKGRFVPEELEVEEKGGIDGNVFGRRCREGGWLASRSRRRLNNTGKLLGFPPKPRLCVSEPETFRLAFNNARRLSEAAPYDDGDAEDGGAEDRRSCPYAHGCFLSDLIQLTLIFN</sequence>
<evidence type="ECO:0000313" key="2">
    <source>
        <dbReference type="Proteomes" id="UP000625711"/>
    </source>
</evidence>
<name>A0A834IN23_RHYFE</name>
<proteinExistence type="predicted"/>
<reference evidence="1" key="1">
    <citation type="submission" date="2020-08" db="EMBL/GenBank/DDBJ databases">
        <title>Genome sequencing and assembly of the red palm weevil Rhynchophorus ferrugineus.</title>
        <authorList>
            <person name="Dias G.B."/>
            <person name="Bergman C.M."/>
            <person name="Manee M."/>
        </authorList>
    </citation>
    <scope>NUCLEOTIDE SEQUENCE</scope>
    <source>
        <strain evidence="1">AA-2017</strain>
        <tissue evidence="1">Whole larva</tissue>
    </source>
</reference>
<comment type="caution">
    <text evidence="1">The sequence shown here is derived from an EMBL/GenBank/DDBJ whole genome shotgun (WGS) entry which is preliminary data.</text>
</comment>
<accession>A0A834IN23</accession>
<evidence type="ECO:0000313" key="1">
    <source>
        <dbReference type="EMBL" id="KAF7282052.1"/>
    </source>
</evidence>
<gene>
    <name evidence="1" type="ORF">GWI33_003332</name>
</gene>
<keyword evidence="2" id="KW-1185">Reference proteome</keyword>
<organism evidence="1 2">
    <name type="scientific">Rhynchophorus ferrugineus</name>
    <name type="common">Red palm weevil</name>
    <name type="synonym">Curculio ferrugineus</name>
    <dbReference type="NCBI Taxonomy" id="354439"/>
    <lineage>
        <taxon>Eukaryota</taxon>
        <taxon>Metazoa</taxon>
        <taxon>Ecdysozoa</taxon>
        <taxon>Arthropoda</taxon>
        <taxon>Hexapoda</taxon>
        <taxon>Insecta</taxon>
        <taxon>Pterygota</taxon>
        <taxon>Neoptera</taxon>
        <taxon>Endopterygota</taxon>
        <taxon>Coleoptera</taxon>
        <taxon>Polyphaga</taxon>
        <taxon>Cucujiformia</taxon>
        <taxon>Curculionidae</taxon>
        <taxon>Dryophthorinae</taxon>
        <taxon>Rhynchophorus</taxon>
    </lineage>
</organism>
<protein>
    <submittedName>
        <fullName evidence="1">Uncharacterized protein</fullName>
    </submittedName>
</protein>
<dbReference type="Proteomes" id="UP000625711">
    <property type="component" value="Unassembled WGS sequence"/>
</dbReference>
<dbReference type="EMBL" id="JAACXV010000198">
    <property type="protein sequence ID" value="KAF7282052.1"/>
    <property type="molecule type" value="Genomic_DNA"/>
</dbReference>